<dbReference type="Pfam" id="PF00083">
    <property type="entry name" value="Sugar_tr"/>
    <property type="match status" value="1"/>
</dbReference>
<feature type="domain" description="Major facilitator superfamily (MFS) profile" evidence="7">
    <location>
        <begin position="118"/>
        <end position="546"/>
    </location>
</feature>
<dbReference type="InterPro" id="IPR020846">
    <property type="entry name" value="MFS_dom"/>
</dbReference>
<feature type="transmembrane region" description="Helical" evidence="6">
    <location>
        <begin position="457"/>
        <end position="480"/>
    </location>
</feature>
<evidence type="ECO:0000313" key="9">
    <source>
        <dbReference type="RefSeq" id="XP_018023755.1"/>
    </source>
</evidence>
<evidence type="ECO:0000256" key="1">
    <source>
        <dbReference type="ARBA" id="ARBA00004141"/>
    </source>
</evidence>
<evidence type="ECO:0000256" key="6">
    <source>
        <dbReference type="SAM" id="Phobius"/>
    </source>
</evidence>
<feature type="region of interest" description="Disordered" evidence="5">
    <location>
        <begin position="1"/>
        <end position="24"/>
    </location>
</feature>
<dbReference type="GO" id="GO:0022857">
    <property type="term" value="F:transmembrane transporter activity"/>
    <property type="evidence" value="ECO:0007669"/>
    <property type="project" value="InterPro"/>
</dbReference>
<dbReference type="RefSeq" id="XP_018023755.1">
    <property type="nucleotide sequence ID" value="XM_018168266.2"/>
</dbReference>
<dbReference type="OrthoDB" id="6382114at2759"/>
<dbReference type="SUPFAM" id="SSF103473">
    <property type="entry name" value="MFS general substrate transporter"/>
    <property type="match status" value="1"/>
</dbReference>
<feature type="transmembrane region" description="Helical" evidence="6">
    <location>
        <begin position="522"/>
        <end position="541"/>
    </location>
</feature>
<sequence>MRRSSKEDDTADEAASSPLNVPPSDQLPLDDVISKLGLGVWTLMYFALATLIPMSMLVNLLVAEFTAAEVEFECDVRPALQSVSSSSPDTRTSEATTADAFLQDHAHSHASLSKECYNITSTNMSAPSYTPCTSFIYSNETFSSTITTEFDLVCSREWQRSLFQMLFTLGCLCGAPVGGVLADKFGRQRAMWYGCVVMVVLTVLITAVPNLAIVFLSRFLLGFFTDIVFIASITIGMEVCPSKYRHVFGTVESLPYAVMLPLLAGIAFLCRDWRPVQLWASLPLFIATCIASPLVLDESPRWLVSQGRLKEAQAAVLRAGRINRSSEHLPPDLYDVLSKTHKEQLRQSSADSSGSLKSHLMSLVETSEMRRLTLVLTVLWFFEGTLYISLPLSATTHKSPFLYLALLGLLEVPGTLVVTPLGGRYGRKKVGFMCAVLTAAIMLALAALKAVHFQVEWVVMALAVFAYITLVGVSQMTLLLTAELFPTTVRSLGSSVGFFMNNLGYCVPPLMEMLLPEEQPELMLLVYGVMSFVSACLLLALPETNNLPLYETVAQLVQARRMRHSNKLSDHTDSIEP</sequence>
<reference evidence="9" key="1">
    <citation type="submission" date="2025-08" db="UniProtKB">
        <authorList>
            <consortium name="RefSeq"/>
        </authorList>
    </citation>
    <scope>IDENTIFICATION</scope>
    <source>
        <tissue evidence="9">Whole organism</tissue>
    </source>
</reference>
<proteinExistence type="predicted"/>
<feature type="transmembrane region" description="Helical" evidence="6">
    <location>
        <begin position="402"/>
        <end position="423"/>
    </location>
</feature>
<dbReference type="Proteomes" id="UP000694843">
    <property type="component" value="Unplaced"/>
</dbReference>
<dbReference type="AlphaFoldDB" id="A0A8B7PCK9"/>
<feature type="transmembrane region" description="Helical" evidence="6">
    <location>
        <begin position="372"/>
        <end position="390"/>
    </location>
</feature>
<evidence type="ECO:0000256" key="3">
    <source>
        <dbReference type="ARBA" id="ARBA00022989"/>
    </source>
</evidence>
<dbReference type="KEGG" id="hazt:108679612"/>
<feature type="transmembrane region" description="Helical" evidence="6">
    <location>
        <begin position="492"/>
        <end position="510"/>
    </location>
</feature>
<dbReference type="InterPro" id="IPR005828">
    <property type="entry name" value="MFS_sugar_transport-like"/>
</dbReference>
<evidence type="ECO:0000256" key="5">
    <source>
        <dbReference type="SAM" id="MobiDB-lite"/>
    </source>
</evidence>
<dbReference type="PROSITE" id="PS50850">
    <property type="entry name" value="MFS"/>
    <property type="match status" value="1"/>
</dbReference>
<keyword evidence="3 6" id="KW-1133">Transmembrane helix</keyword>
<evidence type="ECO:0000313" key="8">
    <source>
        <dbReference type="Proteomes" id="UP000694843"/>
    </source>
</evidence>
<evidence type="ECO:0000259" key="7">
    <source>
        <dbReference type="PROSITE" id="PS50850"/>
    </source>
</evidence>
<evidence type="ECO:0000256" key="2">
    <source>
        <dbReference type="ARBA" id="ARBA00022692"/>
    </source>
</evidence>
<organism evidence="8 9">
    <name type="scientific">Hyalella azteca</name>
    <name type="common">Amphipod</name>
    <dbReference type="NCBI Taxonomy" id="294128"/>
    <lineage>
        <taxon>Eukaryota</taxon>
        <taxon>Metazoa</taxon>
        <taxon>Ecdysozoa</taxon>
        <taxon>Arthropoda</taxon>
        <taxon>Crustacea</taxon>
        <taxon>Multicrustacea</taxon>
        <taxon>Malacostraca</taxon>
        <taxon>Eumalacostraca</taxon>
        <taxon>Peracarida</taxon>
        <taxon>Amphipoda</taxon>
        <taxon>Senticaudata</taxon>
        <taxon>Talitrida</taxon>
        <taxon>Talitroidea</taxon>
        <taxon>Hyalellidae</taxon>
        <taxon>Hyalella</taxon>
    </lineage>
</organism>
<evidence type="ECO:0000256" key="4">
    <source>
        <dbReference type="ARBA" id="ARBA00023136"/>
    </source>
</evidence>
<dbReference type="PANTHER" id="PTHR24064">
    <property type="entry name" value="SOLUTE CARRIER FAMILY 22 MEMBER"/>
    <property type="match status" value="1"/>
</dbReference>
<protein>
    <submittedName>
        <fullName evidence="9">Organic cation transporter protein</fullName>
    </submittedName>
</protein>
<dbReference type="GO" id="GO:0016020">
    <property type="term" value="C:membrane"/>
    <property type="evidence" value="ECO:0007669"/>
    <property type="project" value="UniProtKB-SubCell"/>
</dbReference>
<dbReference type="InterPro" id="IPR036259">
    <property type="entry name" value="MFS_trans_sf"/>
</dbReference>
<keyword evidence="8" id="KW-1185">Reference proteome</keyword>
<feature type="transmembrane region" description="Helical" evidence="6">
    <location>
        <begin position="162"/>
        <end position="183"/>
    </location>
</feature>
<feature type="transmembrane region" description="Helical" evidence="6">
    <location>
        <begin position="43"/>
        <end position="62"/>
    </location>
</feature>
<keyword evidence="2 6" id="KW-0812">Transmembrane</keyword>
<comment type="subcellular location">
    <subcellularLocation>
        <location evidence="1">Membrane</location>
        <topology evidence="1">Multi-pass membrane protein</topology>
    </subcellularLocation>
</comment>
<feature type="transmembrane region" description="Helical" evidence="6">
    <location>
        <begin position="190"/>
        <end position="213"/>
    </location>
</feature>
<feature type="transmembrane region" description="Helical" evidence="6">
    <location>
        <begin position="430"/>
        <end position="451"/>
    </location>
</feature>
<dbReference type="OMA" id="HTDSIEP"/>
<feature type="transmembrane region" description="Helical" evidence="6">
    <location>
        <begin position="219"/>
        <end position="241"/>
    </location>
</feature>
<dbReference type="Gene3D" id="1.20.1250.20">
    <property type="entry name" value="MFS general substrate transporter like domains"/>
    <property type="match status" value="1"/>
</dbReference>
<feature type="transmembrane region" description="Helical" evidence="6">
    <location>
        <begin position="253"/>
        <end position="270"/>
    </location>
</feature>
<dbReference type="GeneID" id="108679612"/>
<keyword evidence="4 6" id="KW-0472">Membrane</keyword>
<name>A0A8B7PCK9_HYAAZ</name>
<accession>A0A8B7PCK9</accession>
<gene>
    <name evidence="9" type="primary">LOC108679612</name>
</gene>